<dbReference type="RefSeq" id="WP_189429643.1">
    <property type="nucleotide sequence ID" value="NZ_BNAO01000001.1"/>
</dbReference>
<evidence type="ECO:0000259" key="12">
    <source>
        <dbReference type="Pfam" id="PF07715"/>
    </source>
</evidence>
<evidence type="ECO:0000313" key="14">
    <source>
        <dbReference type="Proteomes" id="UP000659697"/>
    </source>
</evidence>
<keyword evidence="4 8" id="KW-0812">Transmembrane</keyword>
<evidence type="ECO:0000256" key="6">
    <source>
        <dbReference type="ARBA" id="ARBA00023136"/>
    </source>
</evidence>
<dbReference type="InterPro" id="IPR037066">
    <property type="entry name" value="Plug_dom_sf"/>
</dbReference>
<feature type="chain" id="PRO_5046181695" evidence="10">
    <location>
        <begin position="33"/>
        <end position="944"/>
    </location>
</feature>
<keyword evidence="7 8" id="KW-0998">Cell outer membrane</keyword>
<keyword evidence="2 8" id="KW-0813">Transport</keyword>
<sequence length="944" mass="101794">MKKYNKVTLAVRRVMLSSVAASLSLVAAPGLAEEDAAAKVERIEITGSRIKRTEFESSVPVTVITADEIMLTGATNLADVLHKSPVAIAAADQSNVTFSLNSAGLNTTSLRNAGSARTLVLVNGRRFVSGTAPSVGYAVDLNAIPAAVVDRIEILKSASSAVYGSDAVAGVINIITKKNIDGAELRLQSAVSDQNDRRRQDIDLTVGQSWNGGNAWMSFGFHDDAGIGGPERPEQTTDLASVNGSWVPVLSGYNPAGLVQIPGVGNFKGDGSPYVAATDGYDRGSRRQLLIPLKRKYIAGQLNHEINPSLNFFSEFNWMQVESSSAYEPTPLNLLDIWLKTRGGTGGHLVEGSLVIPDALQQVLLSNNITNLNQLNTIGRRMTEFGDRGNEANRSTSRLATGLDWYINDNWSLNSYLTWGQTTQNQFGYGELNMDRARLAMDLIQLDGKVQCRDETARLQGCVPFNIFGANTVSPAAVDYLRAPSKTIGVVEQLVLGTAITGELPFELPGGVIGLAAGLEFREESGKQEASDLAQIGATSSNRQLPTDGKFSVRDAFLEARFPVLDNWVIDTAIRTGNYSSVGNVFTWNLGTEYSPSSGLKLRASAAQAVRAPNVSDLFGGQTETFATVTDVCDGVKVGDSGTIAQNCLSVPAIFARAAANPATGFLLTQLEKQQTGGFIGGNPNVREETAKTYSIGAVAELMDGLSMTVDWYSISIDDAITTTSRSLVLSRCYTVTSGFDATCAGQARRDPETGALSGVDSGAGNENQIDIQGVDVELRYATDLPIGLLTADFIYSHLNKFDITSIESGKLDSYAGEVLYPKHRFNINLGYKLDDFNLYWRMRYWHKVEDSLTGQDQRNVDFGTGGRIPDELNTISAKMYHDLQLGYQLNANINLYLGVNNLFDQKAPILAQGTNYGSTGINTASEAYDVTGRYYYLGLRASF</sequence>
<feature type="domain" description="TonB-dependent receptor plug" evidence="12">
    <location>
        <begin position="56"/>
        <end position="171"/>
    </location>
</feature>
<dbReference type="Gene3D" id="2.40.170.20">
    <property type="entry name" value="TonB-dependent receptor, beta-barrel domain"/>
    <property type="match status" value="1"/>
</dbReference>
<evidence type="ECO:0000256" key="7">
    <source>
        <dbReference type="ARBA" id="ARBA00023237"/>
    </source>
</evidence>
<keyword evidence="5 9" id="KW-0798">TonB box</keyword>
<keyword evidence="6 8" id="KW-0472">Membrane</keyword>
<feature type="signal peptide" evidence="10">
    <location>
        <begin position="1"/>
        <end position="32"/>
    </location>
</feature>
<keyword evidence="14" id="KW-1185">Reference proteome</keyword>
<dbReference type="InterPro" id="IPR036942">
    <property type="entry name" value="Beta-barrel_TonB_sf"/>
</dbReference>
<evidence type="ECO:0000256" key="10">
    <source>
        <dbReference type="SAM" id="SignalP"/>
    </source>
</evidence>
<feature type="domain" description="TonB-dependent receptor-like beta-barrel" evidence="11">
    <location>
        <begin position="377"/>
        <end position="903"/>
    </location>
</feature>
<name>A0ABQ3KY54_9ALTE</name>
<dbReference type="InterPro" id="IPR000531">
    <property type="entry name" value="Beta-barrel_TonB"/>
</dbReference>
<keyword evidence="13" id="KW-0675">Receptor</keyword>
<dbReference type="InterPro" id="IPR039426">
    <property type="entry name" value="TonB-dep_rcpt-like"/>
</dbReference>
<keyword evidence="3 8" id="KW-1134">Transmembrane beta strand</keyword>
<comment type="subcellular location">
    <subcellularLocation>
        <location evidence="1 8">Cell outer membrane</location>
        <topology evidence="1 8">Multi-pass membrane protein</topology>
    </subcellularLocation>
</comment>
<dbReference type="CDD" id="cd01347">
    <property type="entry name" value="ligand_gated_channel"/>
    <property type="match status" value="1"/>
</dbReference>
<dbReference type="Gene3D" id="2.170.130.10">
    <property type="entry name" value="TonB-dependent receptor, plug domain"/>
    <property type="match status" value="1"/>
</dbReference>
<gene>
    <name evidence="13" type="ORF">GCM10010919_04210</name>
</gene>
<dbReference type="PROSITE" id="PS52016">
    <property type="entry name" value="TONB_DEPENDENT_REC_3"/>
    <property type="match status" value="1"/>
</dbReference>
<protein>
    <submittedName>
        <fullName evidence="13">TonB-dependent receptor</fullName>
    </submittedName>
</protein>
<evidence type="ECO:0000256" key="3">
    <source>
        <dbReference type="ARBA" id="ARBA00022452"/>
    </source>
</evidence>
<dbReference type="Pfam" id="PF00593">
    <property type="entry name" value="TonB_dep_Rec_b-barrel"/>
    <property type="match status" value="1"/>
</dbReference>
<dbReference type="Proteomes" id="UP000659697">
    <property type="component" value="Unassembled WGS sequence"/>
</dbReference>
<evidence type="ECO:0000256" key="5">
    <source>
        <dbReference type="ARBA" id="ARBA00023077"/>
    </source>
</evidence>
<dbReference type="PANTHER" id="PTHR47234:SF2">
    <property type="entry name" value="TONB-DEPENDENT RECEPTOR"/>
    <property type="match status" value="1"/>
</dbReference>
<reference evidence="14" key="1">
    <citation type="journal article" date="2019" name="Int. J. Syst. Evol. Microbiol.">
        <title>The Global Catalogue of Microorganisms (GCM) 10K type strain sequencing project: providing services to taxonomists for standard genome sequencing and annotation.</title>
        <authorList>
            <consortium name="The Broad Institute Genomics Platform"/>
            <consortium name="The Broad Institute Genome Sequencing Center for Infectious Disease"/>
            <person name="Wu L."/>
            <person name="Ma J."/>
        </authorList>
    </citation>
    <scope>NUCLEOTIDE SEQUENCE [LARGE SCALE GENOMIC DNA]</scope>
    <source>
        <strain evidence="14">CGMCC 1.7003</strain>
    </source>
</reference>
<comment type="similarity">
    <text evidence="8 9">Belongs to the TonB-dependent receptor family.</text>
</comment>
<evidence type="ECO:0000313" key="13">
    <source>
        <dbReference type="EMBL" id="GHG60612.1"/>
    </source>
</evidence>
<keyword evidence="10" id="KW-0732">Signal</keyword>
<dbReference type="InterPro" id="IPR012910">
    <property type="entry name" value="Plug_dom"/>
</dbReference>
<dbReference type="Pfam" id="PF07715">
    <property type="entry name" value="Plug"/>
    <property type="match status" value="1"/>
</dbReference>
<proteinExistence type="inferred from homology"/>
<evidence type="ECO:0000256" key="9">
    <source>
        <dbReference type="RuleBase" id="RU003357"/>
    </source>
</evidence>
<evidence type="ECO:0000256" key="8">
    <source>
        <dbReference type="PROSITE-ProRule" id="PRU01360"/>
    </source>
</evidence>
<evidence type="ECO:0000256" key="4">
    <source>
        <dbReference type="ARBA" id="ARBA00022692"/>
    </source>
</evidence>
<dbReference type="EMBL" id="BNAO01000001">
    <property type="protein sequence ID" value="GHG60612.1"/>
    <property type="molecule type" value="Genomic_DNA"/>
</dbReference>
<evidence type="ECO:0000256" key="2">
    <source>
        <dbReference type="ARBA" id="ARBA00022448"/>
    </source>
</evidence>
<comment type="caution">
    <text evidence="13">The sequence shown here is derived from an EMBL/GenBank/DDBJ whole genome shotgun (WGS) entry which is preliminary data.</text>
</comment>
<accession>A0ABQ3KY54</accession>
<organism evidence="13 14">
    <name type="scientific">Alishewanella longhuensis</name>
    <dbReference type="NCBI Taxonomy" id="1091037"/>
    <lineage>
        <taxon>Bacteria</taxon>
        <taxon>Pseudomonadati</taxon>
        <taxon>Pseudomonadota</taxon>
        <taxon>Gammaproteobacteria</taxon>
        <taxon>Alteromonadales</taxon>
        <taxon>Alteromonadaceae</taxon>
        <taxon>Alishewanella</taxon>
    </lineage>
</organism>
<dbReference type="PANTHER" id="PTHR47234">
    <property type="match status" value="1"/>
</dbReference>
<evidence type="ECO:0000256" key="1">
    <source>
        <dbReference type="ARBA" id="ARBA00004571"/>
    </source>
</evidence>
<evidence type="ECO:0000259" key="11">
    <source>
        <dbReference type="Pfam" id="PF00593"/>
    </source>
</evidence>
<dbReference type="SUPFAM" id="SSF56935">
    <property type="entry name" value="Porins"/>
    <property type="match status" value="1"/>
</dbReference>